<protein>
    <submittedName>
        <fullName evidence="2">Uncharacterized protein</fullName>
    </submittedName>
</protein>
<reference evidence="2" key="1">
    <citation type="journal article" date="2021" name="PeerJ">
        <title>Extensive microbial diversity within the chicken gut microbiome revealed by metagenomics and culture.</title>
        <authorList>
            <person name="Gilroy R."/>
            <person name="Ravi A."/>
            <person name="Getino M."/>
            <person name="Pursley I."/>
            <person name="Horton D.L."/>
            <person name="Alikhan N.F."/>
            <person name="Baker D."/>
            <person name="Gharbi K."/>
            <person name="Hall N."/>
            <person name="Watson M."/>
            <person name="Adriaenssens E.M."/>
            <person name="Foster-Nyarko E."/>
            <person name="Jarju S."/>
            <person name="Secka A."/>
            <person name="Antonio M."/>
            <person name="Oren A."/>
            <person name="Chaudhuri R.R."/>
            <person name="La Ragione R."/>
            <person name="Hildebrand F."/>
            <person name="Pallen M.J."/>
        </authorList>
    </citation>
    <scope>NUCLEOTIDE SEQUENCE</scope>
    <source>
        <strain evidence="2">CHK160-4876</strain>
    </source>
</reference>
<keyword evidence="1" id="KW-0812">Transmembrane</keyword>
<dbReference type="AlphaFoldDB" id="A0A921NDJ9"/>
<accession>A0A921NDJ9</accession>
<keyword evidence="1" id="KW-0472">Membrane</keyword>
<evidence type="ECO:0000256" key="1">
    <source>
        <dbReference type="SAM" id="Phobius"/>
    </source>
</evidence>
<evidence type="ECO:0000313" key="2">
    <source>
        <dbReference type="EMBL" id="HJH11654.1"/>
    </source>
</evidence>
<keyword evidence="1" id="KW-1133">Transmembrane helix</keyword>
<reference evidence="2" key="2">
    <citation type="submission" date="2021-09" db="EMBL/GenBank/DDBJ databases">
        <authorList>
            <person name="Gilroy R."/>
        </authorList>
    </citation>
    <scope>NUCLEOTIDE SEQUENCE</scope>
    <source>
        <strain evidence="2">CHK160-4876</strain>
    </source>
</reference>
<evidence type="ECO:0000313" key="3">
    <source>
        <dbReference type="Proteomes" id="UP000700212"/>
    </source>
</evidence>
<feature type="transmembrane region" description="Helical" evidence="1">
    <location>
        <begin position="28"/>
        <end position="48"/>
    </location>
</feature>
<comment type="caution">
    <text evidence="2">The sequence shown here is derived from an EMBL/GenBank/DDBJ whole genome shotgun (WGS) entry which is preliminary data.</text>
</comment>
<sequence length="49" mass="5498">MKRYICTTCKIKSDDSIEAFERKMQPRICIGHIGLISAGILIVAIELFA</sequence>
<dbReference type="Proteomes" id="UP000700212">
    <property type="component" value="Unassembled WGS sequence"/>
</dbReference>
<gene>
    <name evidence="2" type="ORF">K8V30_08250</name>
</gene>
<proteinExistence type="predicted"/>
<name>A0A921NDJ9_9BACL</name>
<organism evidence="2 3">
    <name type="scientific">Metalysinibacillus jejuensis</name>
    <dbReference type="NCBI Taxonomy" id="914327"/>
    <lineage>
        <taxon>Bacteria</taxon>
        <taxon>Bacillati</taxon>
        <taxon>Bacillota</taxon>
        <taxon>Bacilli</taxon>
        <taxon>Bacillales</taxon>
        <taxon>Caryophanaceae</taxon>
        <taxon>Metalysinibacillus</taxon>
    </lineage>
</organism>
<dbReference type="EMBL" id="DYTV01000107">
    <property type="protein sequence ID" value="HJH11654.1"/>
    <property type="molecule type" value="Genomic_DNA"/>
</dbReference>